<proteinExistence type="predicted"/>
<dbReference type="Proteomes" id="UP000315309">
    <property type="component" value="Segment"/>
</dbReference>
<name>A0A516KT53_9CAUD</name>
<protein>
    <submittedName>
        <fullName evidence="2">Membrane protein</fullName>
    </submittedName>
</protein>
<dbReference type="KEGG" id="vg:55621164"/>
<evidence type="ECO:0000313" key="2">
    <source>
        <dbReference type="EMBL" id="QDP44843.1"/>
    </source>
</evidence>
<dbReference type="GeneID" id="55621164"/>
<keyword evidence="1" id="KW-1133">Transmembrane helix</keyword>
<evidence type="ECO:0000256" key="1">
    <source>
        <dbReference type="SAM" id="Phobius"/>
    </source>
</evidence>
<accession>A0A516KT53</accession>
<feature type="transmembrane region" description="Helical" evidence="1">
    <location>
        <begin position="94"/>
        <end position="117"/>
    </location>
</feature>
<dbReference type="EMBL" id="MN062711">
    <property type="protein sequence ID" value="QDP44843.1"/>
    <property type="molecule type" value="Genomic_DNA"/>
</dbReference>
<keyword evidence="1" id="KW-0472">Membrane</keyword>
<keyword evidence="3" id="KW-1185">Reference proteome</keyword>
<sequence>MTTTSKINTAFGMGMLTGGIIVILMFMFLVVAGDKAAADDTVRCDQYVAPAICNTENPPHLFTPAPEKAPNCVEKEEIGHCSELLAQTGQGNNLHLVATGLIIVALGSIITISVIWMRHAASKREGSDA</sequence>
<keyword evidence="1" id="KW-0812">Transmembrane</keyword>
<organism evidence="2 3">
    <name type="scientific">Microbacterium phage Araxxi</name>
    <dbReference type="NCBI Taxonomy" id="2590948"/>
    <lineage>
        <taxon>Viruses</taxon>
        <taxon>Duplodnaviria</taxon>
        <taxon>Heunggongvirae</taxon>
        <taxon>Uroviricota</taxon>
        <taxon>Caudoviricetes</taxon>
        <taxon>Burrovirus</taxon>
        <taxon>Burrovirus araxxi</taxon>
    </lineage>
</organism>
<gene>
    <name evidence="2" type="primary">24</name>
    <name evidence="2" type="ORF">SEA_ARAXXI_24</name>
</gene>
<reference evidence="2 3" key="1">
    <citation type="submission" date="2019-06" db="EMBL/GenBank/DDBJ databases">
        <authorList>
            <person name="Cleveland K."/>
            <person name="Luciani P."/>
            <person name="Chung H."/>
            <person name="Caruso S.M."/>
            <person name="Garlena R.A."/>
            <person name="Russell D.A."/>
            <person name="Pope W.H."/>
            <person name="Jacobs-Sera D."/>
            <person name="Hatfull G.F."/>
        </authorList>
    </citation>
    <scope>NUCLEOTIDE SEQUENCE [LARGE SCALE GENOMIC DNA]</scope>
</reference>
<evidence type="ECO:0000313" key="3">
    <source>
        <dbReference type="Proteomes" id="UP000315309"/>
    </source>
</evidence>
<feature type="transmembrane region" description="Helical" evidence="1">
    <location>
        <begin position="12"/>
        <end position="32"/>
    </location>
</feature>
<dbReference type="RefSeq" id="YP_009850681.1">
    <property type="nucleotide sequence ID" value="NC_048801.1"/>
</dbReference>